<keyword evidence="1" id="KW-0732">Signal</keyword>
<accession>A0A7Y9R302</accession>
<dbReference type="Pfam" id="PF04314">
    <property type="entry name" value="PCuAC"/>
    <property type="match status" value="1"/>
</dbReference>
<comment type="caution">
    <text evidence="2">The sequence shown here is derived from an EMBL/GenBank/DDBJ whole genome shotgun (WGS) entry which is preliminary data.</text>
</comment>
<evidence type="ECO:0000256" key="1">
    <source>
        <dbReference type="SAM" id="SignalP"/>
    </source>
</evidence>
<evidence type="ECO:0008006" key="4">
    <source>
        <dbReference type="Google" id="ProtNLM"/>
    </source>
</evidence>
<reference evidence="2 3" key="1">
    <citation type="submission" date="2020-07" db="EMBL/GenBank/DDBJ databases">
        <title>Genomic Encyclopedia of Archaeal and Bacterial Type Strains, Phase II (KMG-II): from individual species to whole genera.</title>
        <authorList>
            <person name="Goeker M."/>
        </authorList>
    </citation>
    <scope>NUCLEOTIDE SEQUENCE [LARGE SCALE GENOMIC DNA]</scope>
    <source>
        <strain evidence="2 3">DSM 21226</strain>
    </source>
</reference>
<feature type="chain" id="PRO_5030883749" description="Copper chaperone PCu(A)C" evidence="1">
    <location>
        <begin position="30"/>
        <end position="167"/>
    </location>
</feature>
<sequence length="167" mass="18305">MKTFFKPSRRQLLTTALALALTLPCAVVAHDFKAGDIVIDHPYATPSLPGTRTGAVYFRGLRNTGRSADSLVSARTAAAGSVEIHRMVMDGEVMRMGALDKLALPAGSELPFRHGGQYHLMLLDLTSPLVVGDRFQLTLRFERGGEREVTVWVQQPRQAARDSGHQH</sequence>
<proteinExistence type="predicted"/>
<name>A0A7Y9R302_9BURK</name>
<keyword evidence="3" id="KW-1185">Reference proteome</keyword>
<dbReference type="PANTHER" id="PTHR36302:SF1">
    <property type="entry name" value="COPPER CHAPERONE PCU(A)C"/>
    <property type="match status" value="1"/>
</dbReference>
<evidence type="ECO:0000313" key="3">
    <source>
        <dbReference type="Proteomes" id="UP000518288"/>
    </source>
</evidence>
<dbReference type="Gene3D" id="2.60.40.1890">
    <property type="entry name" value="PCu(A)C copper chaperone"/>
    <property type="match status" value="1"/>
</dbReference>
<dbReference type="Proteomes" id="UP000518288">
    <property type="component" value="Unassembled WGS sequence"/>
</dbReference>
<protein>
    <recommendedName>
        <fullName evidence="4">Copper chaperone PCu(A)C</fullName>
    </recommendedName>
</protein>
<evidence type="ECO:0000313" key="2">
    <source>
        <dbReference type="EMBL" id="NYG35389.1"/>
    </source>
</evidence>
<dbReference type="InterPro" id="IPR058248">
    <property type="entry name" value="Lxx211020-like"/>
</dbReference>
<feature type="signal peptide" evidence="1">
    <location>
        <begin position="1"/>
        <end position="29"/>
    </location>
</feature>
<dbReference type="RefSeq" id="WP_179635915.1">
    <property type="nucleotide sequence ID" value="NZ_CAXYYM010000124.1"/>
</dbReference>
<organism evidence="2 3">
    <name type="scientific">Sphaerotilus montanus</name>
    <dbReference type="NCBI Taxonomy" id="522889"/>
    <lineage>
        <taxon>Bacteria</taxon>
        <taxon>Pseudomonadati</taxon>
        <taxon>Pseudomonadota</taxon>
        <taxon>Betaproteobacteria</taxon>
        <taxon>Burkholderiales</taxon>
        <taxon>Sphaerotilaceae</taxon>
        <taxon>Sphaerotilus</taxon>
    </lineage>
</organism>
<dbReference type="InterPro" id="IPR007410">
    <property type="entry name" value="LpqE-like"/>
</dbReference>
<dbReference type="SUPFAM" id="SSF110087">
    <property type="entry name" value="DR1885-like metal-binding protein"/>
    <property type="match status" value="1"/>
</dbReference>
<dbReference type="PANTHER" id="PTHR36302">
    <property type="entry name" value="BLR7088 PROTEIN"/>
    <property type="match status" value="1"/>
</dbReference>
<gene>
    <name evidence="2" type="ORF">BDD16_004375</name>
</gene>
<dbReference type="AlphaFoldDB" id="A0A7Y9R302"/>
<dbReference type="EMBL" id="JACCFH010000001">
    <property type="protein sequence ID" value="NYG35389.1"/>
    <property type="molecule type" value="Genomic_DNA"/>
</dbReference>
<dbReference type="InterPro" id="IPR036182">
    <property type="entry name" value="PCuAC_sf"/>
</dbReference>